<evidence type="ECO:0000256" key="1">
    <source>
        <dbReference type="ARBA" id="ARBA00004370"/>
    </source>
</evidence>
<dbReference type="SUPFAM" id="SSF54106">
    <property type="entry name" value="LysM domain"/>
    <property type="match status" value="3"/>
</dbReference>
<dbReference type="Pfam" id="PF01094">
    <property type="entry name" value="ANF_receptor"/>
    <property type="match status" value="1"/>
</dbReference>
<evidence type="ECO:0000256" key="2">
    <source>
        <dbReference type="ARBA" id="ARBA00022692"/>
    </source>
</evidence>
<feature type="domain" description="LysM" evidence="6">
    <location>
        <begin position="89"/>
        <end position="133"/>
    </location>
</feature>
<comment type="subcellular location">
    <subcellularLocation>
        <location evidence="1">Membrane</location>
    </subcellularLocation>
</comment>
<gene>
    <name evidence="7" type="ORF">GCM10007962_19000</name>
</gene>
<organism evidence="7 8">
    <name type="scientific">Yeosuana aromativorans</name>
    <dbReference type="NCBI Taxonomy" id="288019"/>
    <lineage>
        <taxon>Bacteria</taxon>
        <taxon>Pseudomonadati</taxon>
        <taxon>Bacteroidota</taxon>
        <taxon>Flavobacteriia</taxon>
        <taxon>Flavobacteriales</taxon>
        <taxon>Flavobacteriaceae</taxon>
        <taxon>Yeosuana</taxon>
    </lineage>
</organism>
<reference evidence="7" key="2">
    <citation type="submission" date="2020-09" db="EMBL/GenBank/DDBJ databases">
        <authorList>
            <person name="Sun Q."/>
            <person name="Ohkuma M."/>
        </authorList>
    </citation>
    <scope>NUCLEOTIDE SEQUENCE</scope>
    <source>
        <strain evidence="7">JCM 12862</strain>
    </source>
</reference>
<dbReference type="PANTHER" id="PTHR33734">
    <property type="entry name" value="LYSM DOMAIN-CONTAINING GPI-ANCHORED PROTEIN 2"/>
    <property type="match status" value="1"/>
</dbReference>
<dbReference type="Gene3D" id="3.40.50.2300">
    <property type="match status" value="2"/>
</dbReference>
<feature type="signal peptide" evidence="5">
    <location>
        <begin position="1"/>
        <end position="21"/>
    </location>
</feature>
<dbReference type="InterPro" id="IPR036779">
    <property type="entry name" value="LysM_dom_sf"/>
</dbReference>
<keyword evidence="5" id="KW-0732">Signal</keyword>
<comment type="caution">
    <text evidence="7">The sequence shown here is derived from an EMBL/GenBank/DDBJ whole genome shotgun (WGS) entry which is preliminary data.</text>
</comment>
<keyword evidence="8" id="KW-1185">Reference proteome</keyword>
<evidence type="ECO:0000313" key="8">
    <source>
        <dbReference type="Proteomes" id="UP000612329"/>
    </source>
</evidence>
<keyword evidence="3" id="KW-1133">Transmembrane helix</keyword>
<feature type="chain" id="PRO_5035149085" description="LysM domain-containing protein" evidence="5">
    <location>
        <begin position="22"/>
        <end position="651"/>
    </location>
</feature>
<dbReference type="SMART" id="SM00257">
    <property type="entry name" value="LysM"/>
    <property type="match status" value="4"/>
</dbReference>
<feature type="domain" description="LysM" evidence="6">
    <location>
        <begin position="149"/>
        <end position="192"/>
    </location>
</feature>
<dbReference type="Proteomes" id="UP000612329">
    <property type="component" value="Unassembled WGS sequence"/>
</dbReference>
<protein>
    <recommendedName>
        <fullName evidence="6">LysM domain-containing protein</fullName>
    </recommendedName>
</protein>
<name>A0A8J3BP17_9FLAO</name>
<dbReference type="InterPro" id="IPR028082">
    <property type="entry name" value="Peripla_BP_I"/>
</dbReference>
<dbReference type="GO" id="GO:0008932">
    <property type="term" value="F:lytic endotransglycosylase activity"/>
    <property type="evidence" value="ECO:0007669"/>
    <property type="project" value="TreeGrafter"/>
</dbReference>
<dbReference type="EMBL" id="BMNR01000004">
    <property type="protein sequence ID" value="GGK24933.1"/>
    <property type="molecule type" value="Genomic_DNA"/>
</dbReference>
<dbReference type="Pfam" id="PF01476">
    <property type="entry name" value="LysM"/>
    <property type="match status" value="4"/>
</dbReference>
<dbReference type="CDD" id="cd00118">
    <property type="entry name" value="LysM"/>
    <property type="match status" value="4"/>
</dbReference>
<dbReference type="PANTHER" id="PTHR33734:SF22">
    <property type="entry name" value="MEMBRANE-BOUND LYTIC MUREIN TRANSGLYCOSYLASE D"/>
    <property type="match status" value="1"/>
</dbReference>
<dbReference type="SUPFAM" id="SSF53822">
    <property type="entry name" value="Periplasmic binding protein-like I"/>
    <property type="match status" value="1"/>
</dbReference>
<keyword evidence="4" id="KW-0472">Membrane</keyword>
<evidence type="ECO:0000256" key="5">
    <source>
        <dbReference type="SAM" id="SignalP"/>
    </source>
</evidence>
<sequence>MIKFFSVVCLTILFSITTAKAQNYKTHKVKEGETIESISKQYSVTPFDIYALNPDAKKGLKPNSLLIIPKPKIDVEPKVTITKELKGFKKHRTSRKETLYSLAKEYNVTVDDIKKYNTFLYANTLQKGDKLQIPIFETTKNVETASLTKPYTVLPKEGKWRIAYKFGISVAELESLNPDMGEVLQEGQIINVPNIHKEKENVFDDQYSYYKVLPKEGFYRLKLKLGLEQDQLEALNPGLKESGLKVGMILKIPYNEAIGSEETRSNAINLADSISDFSSKHIAVMLPFRLDHVDFDSISGTKESIKKDPYLNTSLDFHSGILMAIDSLRSLGISLKVDVYDTKHQVSEVESIIKEHNFKDVDAVIGPLTSKDFEKASSELRSYNVPIVSPIGENLNLYDNVFQSRPSADLLKNKIIEYVKSVADVKNIIIISDSKNASVASQLKQEFPNARQVYSRKNKDGEDENYVLVDDIKNVLKPGLNMVFLETQNEGFASNVTSILNSSIQTENLEEHKPKIDIILATTNMNAAFEGDEISNEHLSNLQFTFATMSKTNNTVGTDSFIKKYEEIYHVTPNKPAIRGFDLTMDVVLRLVSSDNLYKSVIESPLTEYVENKFGYKKKLFGGYYNDTVYLVKYQDLRIVEVAPQEAVQAN</sequence>
<dbReference type="CDD" id="cd06268">
    <property type="entry name" value="PBP1_ABC_transporter_LIVBP-like"/>
    <property type="match status" value="1"/>
</dbReference>
<proteinExistence type="predicted"/>
<dbReference type="AlphaFoldDB" id="A0A8J3BP17"/>
<dbReference type="RefSeq" id="WP_188652428.1">
    <property type="nucleotide sequence ID" value="NZ_BMNR01000004.1"/>
</dbReference>
<feature type="domain" description="LysM" evidence="6">
    <location>
        <begin position="25"/>
        <end position="75"/>
    </location>
</feature>
<dbReference type="InterPro" id="IPR001828">
    <property type="entry name" value="ANF_lig-bd_rcpt"/>
</dbReference>
<evidence type="ECO:0000259" key="6">
    <source>
        <dbReference type="PROSITE" id="PS51782"/>
    </source>
</evidence>
<evidence type="ECO:0000256" key="3">
    <source>
        <dbReference type="ARBA" id="ARBA00022989"/>
    </source>
</evidence>
<dbReference type="PROSITE" id="PS51782">
    <property type="entry name" value="LYSM"/>
    <property type="match status" value="3"/>
</dbReference>
<reference evidence="7" key="1">
    <citation type="journal article" date="2014" name="Int. J. Syst. Evol. Microbiol.">
        <title>Complete genome sequence of Corynebacterium casei LMG S-19264T (=DSM 44701T), isolated from a smear-ripened cheese.</title>
        <authorList>
            <consortium name="US DOE Joint Genome Institute (JGI-PGF)"/>
            <person name="Walter F."/>
            <person name="Albersmeier A."/>
            <person name="Kalinowski J."/>
            <person name="Ruckert C."/>
        </authorList>
    </citation>
    <scope>NUCLEOTIDE SEQUENCE</scope>
    <source>
        <strain evidence="7">JCM 12862</strain>
    </source>
</reference>
<evidence type="ECO:0000256" key="4">
    <source>
        <dbReference type="ARBA" id="ARBA00023136"/>
    </source>
</evidence>
<keyword evidence="2" id="KW-0812">Transmembrane</keyword>
<accession>A0A8J3BP17</accession>
<evidence type="ECO:0000313" key="7">
    <source>
        <dbReference type="EMBL" id="GGK24933.1"/>
    </source>
</evidence>
<dbReference type="Gene3D" id="3.10.350.10">
    <property type="entry name" value="LysM domain"/>
    <property type="match status" value="3"/>
</dbReference>
<dbReference type="GO" id="GO:0016020">
    <property type="term" value="C:membrane"/>
    <property type="evidence" value="ECO:0007669"/>
    <property type="project" value="UniProtKB-SubCell"/>
</dbReference>
<dbReference type="InterPro" id="IPR018392">
    <property type="entry name" value="LysM"/>
</dbReference>